<evidence type="ECO:0000313" key="3">
    <source>
        <dbReference type="EMBL" id="MBO1926362.1"/>
    </source>
</evidence>
<dbReference type="InterPro" id="IPR000305">
    <property type="entry name" value="GIY-YIG_endonuc"/>
</dbReference>
<gene>
    <name evidence="3" type="ORF">J3998_02140</name>
</gene>
<dbReference type="EMBL" id="JAGETV010000002">
    <property type="protein sequence ID" value="MBO1926362.1"/>
    <property type="molecule type" value="Genomic_DNA"/>
</dbReference>
<dbReference type="PANTHER" id="PTHR34477">
    <property type="entry name" value="UPF0213 PROTEIN YHBQ"/>
    <property type="match status" value="1"/>
</dbReference>
<dbReference type="Pfam" id="PF01541">
    <property type="entry name" value="GIY-YIG"/>
    <property type="match status" value="1"/>
</dbReference>
<dbReference type="RefSeq" id="WP_208147202.1">
    <property type="nucleotide sequence ID" value="NZ_JAGETV010000002.1"/>
</dbReference>
<reference evidence="3 4" key="1">
    <citation type="submission" date="2021-03" db="EMBL/GenBank/DDBJ databases">
        <title>Thiomicrorhabdus sp.nov.,novel sulfur-oxidizing bacteria isolated from coastal sediment.</title>
        <authorList>
            <person name="Liu X."/>
        </authorList>
    </citation>
    <scope>NUCLEOTIDE SEQUENCE [LARGE SCALE GENOMIC DNA]</scope>
    <source>
        <strain evidence="3 4">6S2-11</strain>
    </source>
</reference>
<comment type="similarity">
    <text evidence="1">Belongs to the UPF0213 family.</text>
</comment>
<dbReference type="PROSITE" id="PS50164">
    <property type="entry name" value="GIY_YIG"/>
    <property type="match status" value="1"/>
</dbReference>
<organism evidence="3 4">
    <name type="scientific">Thiomicrorhabdus marina</name>
    <dbReference type="NCBI Taxonomy" id="2818442"/>
    <lineage>
        <taxon>Bacteria</taxon>
        <taxon>Pseudomonadati</taxon>
        <taxon>Pseudomonadota</taxon>
        <taxon>Gammaproteobacteria</taxon>
        <taxon>Thiotrichales</taxon>
        <taxon>Piscirickettsiaceae</taxon>
        <taxon>Thiomicrorhabdus</taxon>
    </lineage>
</organism>
<dbReference type="PANTHER" id="PTHR34477:SF5">
    <property type="entry name" value="BSL5627 PROTEIN"/>
    <property type="match status" value="1"/>
</dbReference>
<evidence type="ECO:0000313" key="4">
    <source>
        <dbReference type="Proteomes" id="UP000664835"/>
    </source>
</evidence>
<dbReference type="Proteomes" id="UP000664835">
    <property type="component" value="Unassembled WGS sequence"/>
</dbReference>
<dbReference type="Gene3D" id="3.40.1440.10">
    <property type="entry name" value="GIY-YIG endonuclease"/>
    <property type="match status" value="1"/>
</dbReference>
<dbReference type="SMART" id="SM00465">
    <property type="entry name" value="GIYc"/>
    <property type="match status" value="1"/>
</dbReference>
<dbReference type="InterPro" id="IPR035901">
    <property type="entry name" value="GIY-YIG_endonuc_sf"/>
</dbReference>
<evidence type="ECO:0000259" key="2">
    <source>
        <dbReference type="PROSITE" id="PS50164"/>
    </source>
</evidence>
<dbReference type="InterPro" id="IPR050190">
    <property type="entry name" value="UPF0213_domain"/>
</dbReference>
<name>A0ABS3Q217_9GAMM</name>
<accession>A0ABS3Q217</accession>
<dbReference type="CDD" id="cd10448">
    <property type="entry name" value="GIY-YIG_unchar_3"/>
    <property type="match status" value="1"/>
</dbReference>
<feature type="domain" description="GIY-YIG" evidence="2">
    <location>
        <begin position="2"/>
        <end position="78"/>
    </location>
</feature>
<sequence>MKVPTVYILTNQTNSVLYIGVTSNLVQRVYQHKNNLVEGFTKKYKVHKLVYFEQFEDMYAAIAREKALKKWNRGWKDRLINEMNPNWRDLWGEII</sequence>
<keyword evidence="4" id="KW-1185">Reference proteome</keyword>
<dbReference type="SUPFAM" id="SSF82771">
    <property type="entry name" value="GIY-YIG endonuclease"/>
    <property type="match status" value="1"/>
</dbReference>
<proteinExistence type="inferred from homology"/>
<evidence type="ECO:0000256" key="1">
    <source>
        <dbReference type="ARBA" id="ARBA00007435"/>
    </source>
</evidence>
<protein>
    <submittedName>
        <fullName evidence="3">GIY-YIG nuclease family protein</fullName>
    </submittedName>
</protein>
<comment type="caution">
    <text evidence="3">The sequence shown here is derived from an EMBL/GenBank/DDBJ whole genome shotgun (WGS) entry which is preliminary data.</text>
</comment>